<dbReference type="Proteomes" id="UP001596096">
    <property type="component" value="Unassembled WGS sequence"/>
</dbReference>
<sequence length="678" mass="73193">MDAVFAGIDEVPWAQIAGACDQPQSVLFLLRKIVEGKSGDAYVWDLRSRLLAGEGKVAEVAPYLIPYLLEVVAVPELPHRALIVNTLTEIVLGESAYPYSSEQAGRSKPDYVAVARAKIVAESDRLIRLLYDKDDSVAAATAQLLAWLPEAAEASVPVLRARVESGAADSNARDTSARDAEAACIIALARLSPDGHRGWFTNMFHQAIHPDVSAAAAVGIALTDWRAEADLPAVRAATDALLDRASAFNRIHWYRYGLNVISTSFQQAERWSRALAREVLSRSGQREDQWGALLAQEAMERWRSAPAELVPLVANKVRTMVIVAPNQEDLDATEQFVEVLGLSGHAVAAHADLLATFLTGDPNYYWPAGTSPAVNALARIGDARCLPWLASAMLEHRGLVGHIDFGHALPGMTAHSDALIPVVETVLRKLDDPGWNPRWDTVRFMQGLCAWKEAAAPLASAVAARMHKHAWLALSVLGAIGPAAMEAEPLVRALLDEDGHDYDEEQELAAWALWRITGEPGRAVEIWTNAIVGDHHATRRIAPLLTQLGPAAASAAPYLRSLLDDIEPDDHRSVGIARTLWAVTGNAAGLIPPLVAAVEKRPLDDEWFGMPPDGLQAIETLGWIGAAAAEAIPALHSIAHGPTRVTAGDVWLDECYQEAARAALSAVQGDKTPKTPYR</sequence>
<keyword evidence="2" id="KW-1185">Reference proteome</keyword>
<evidence type="ECO:0008006" key="3">
    <source>
        <dbReference type="Google" id="ProtNLM"/>
    </source>
</evidence>
<dbReference type="EMBL" id="JBHSNW010000003">
    <property type="protein sequence ID" value="MFC5814922.1"/>
    <property type="molecule type" value="Genomic_DNA"/>
</dbReference>
<organism evidence="1 2">
    <name type="scientific">Nonomuraea harbinensis</name>
    <dbReference type="NCBI Taxonomy" id="1286938"/>
    <lineage>
        <taxon>Bacteria</taxon>
        <taxon>Bacillati</taxon>
        <taxon>Actinomycetota</taxon>
        <taxon>Actinomycetes</taxon>
        <taxon>Streptosporangiales</taxon>
        <taxon>Streptosporangiaceae</taxon>
        <taxon>Nonomuraea</taxon>
    </lineage>
</organism>
<gene>
    <name evidence="1" type="ORF">ACFPUY_07495</name>
</gene>
<accession>A0ABW1BPD8</accession>
<proteinExistence type="predicted"/>
<name>A0ABW1BPD8_9ACTN</name>
<comment type="caution">
    <text evidence="1">The sequence shown here is derived from an EMBL/GenBank/DDBJ whole genome shotgun (WGS) entry which is preliminary data.</text>
</comment>
<evidence type="ECO:0000313" key="2">
    <source>
        <dbReference type="Proteomes" id="UP001596096"/>
    </source>
</evidence>
<evidence type="ECO:0000313" key="1">
    <source>
        <dbReference type="EMBL" id="MFC5814922.1"/>
    </source>
</evidence>
<reference evidence="2" key="1">
    <citation type="journal article" date="2019" name="Int. J. Syst. Evol. Microbiol.">
        <title>The Global Catalogue of Microorganisms (GCM) 10K type strain sequencing project: providing services to taxonomists for standard genome sequencing and annotation.</title>
        <authorList>
            <consortium name="The Broad Institute Genomics Platform"/>
            <consortium name="The Broad Institute Genome Sequencing Center for Infectious Disease"/>
            <person name="Wu L."/>
            <person name="Ma J."/>
        </authorList>
    </citation>
    <scope>NUCLEOTIDE SEQUENCE [LARGE SCALE GENOMIC DNA]</scope>
    <source>
        <strain evidence="2">CGMCC 4.7106</strain>
    </source>
</reference>
<protein>
    <recommendedName>
        <fullName evidence="3">HEAT repeat domain-containing protein</fullName>
    </recommendedName>
</protein>
<dbReference type="RefSeq" id="WP_219544386.1">
    <property type="nucleotide sequence ID" value="NZ_JAHKRN010000008.1"/>
</dbReference>